<gene>
    <name evidence="1" type="ORF">LCGC14_2388350</name>
</gene>
<name>A0A0F9EB59_9ZZZZ</name>
<proteinExistence type="predicted"/>
<protein>
    <recommendedName>
        <fullName evidence="2">Tip attachment protein J domain-containing protein</fullName>
    </recommendedName>
</protein>
<dbReference type="AlphaFoldDB" id="A0A0F9EB59"/>
<evidence type="ECO:0000313" key="1">
    <source>
        <dbReference type="EMBL" id="KKL27121.1"/>
    </source>
</evidence>
<organism evidence="1">
    <name type="scientific">marine sediment metagenome</name>
    <dbReference type="NCBI Taxonomy" id="412755"/>
    <lineage>
        <taxon>unclassified sequences</taxon>
        <taxon>metagenomes</taxon>
        <taxon>ecological metagenomes</taxon>
    </lineage>
</organism>
<comment type="caution">
    <text evidence="1">The sequence shown here is derived from an EMBL/GenBank/DDBJ whole genome shotgun (WGS) entry which is preliminary data.</text>
</comment>
<dbReference type="EMBL" id="LAZR01035583">
    <property type="protein sequence ID" value="KKL27121.1"/>
    <property type="molecule type" value="Genomic_DNA"/>
</dbReference>
<feature type="non-terminal residue" evidence="1">
    <location>
        <position position="1"/>
    </location>
</feature>
<sequence length="540" mass="57069">CQDYVWLLSTVTFTKSYTAQSDRAIYQDILTTVGLTADITATDANVDIIEASLTIDFEDVSARDAFDKIADLTGAEWDLDFEGPPVNLHYNVEANAAAAAFDLSDDPDLAATFPYLIDSFSYERRFEQPVNRIKILGNWDSSGNRIDVTRNDTASQTLFGRTFSKVVVDLSITTTALANLIGDTILARSANPEQVVSLEQDRDGLDVNQKIQITSSKHGLVAQTFLIRQLSINQTGGGKTRYSIECGTYSPSMDRLLRILEKQSRERTGTPRAVPPVGSITETMITNDAVTTPKIAANSITADEIQAGAVIAGKIAADAVSATEIQANAITADEIQANAVTAGKIIANAVSSGKLDATEIKVGGGGSKPGKFSVYNSGGAQIGFIGVEGGFSGGWFKELRVGGTSAATAKLVADSSGNLSMTGGTFELTSGNNEFKINGTDGFWQKNTTSNNLVQIEDGTITIKNSASAAKYTLDVGAGLVYLDASGNTNLQLISVSGVGSLSLRDGNVERVNLTADIIGNSARLELSESSTGPRSFNCV</sequence>
<accession>A0A0F9EB59</accession>
<reference evidence="1" key="1">
    <citation type="journal article" date="2015" name="Nature">
        <title>Complex archaea that bridge the gap between prokaryotes and eukaryotes.</title>
        <authorList>
            <person name="Spang A."/>
            <person name="Saw J.H."/>
            <person name="Jorgensen S.L."/>
            <person name="Zaremba-Niedzwiedzka K."/>
            <person name="Martijn J."/>
            <person name="Lind A.E."/>
            <person name="van Eijk R."/>
            <person name="Schleper C."/>
            <person name="Guy L."/>
            <person name="Ettema T.J."/>
        </authorList>
    </citation>
    <scope>NUCLEOTIDE SEQUENCE</scope>
</reference>
<evidence type="ECO:0008006" key="2">
    <source>
        <dbReference type="Google" id="ProtNLM"/>
    </source>
</evidence>
<feature type="non-terminal residue" evidence="1">
    <location>
        <position position="540"/>
    </location>
</feature>